<dbReference type="Pfam" id="PF00701">
    <property type="entry name" value="DHDPS"/>
    <property type="match status" value="1"/>
</dbReference>
<dbReference type="PANTHER" id="PTHR12128:SF21">
    <property type="entry name" value="N-ACETYLNEURAMINATE LYASE"/>
    <property type="match status" value="1"/>
</dbReference>
<keyword evidence="9" id="KW-0119">Carbohydrate metabolism</keyword>
<evidence type="ECO:0000256" key="8">
    <source>
        <dbReference type="ARBA" id="ARBA00023270"/>
    </source>
</evidence>
<evidence type="ECO:0000313" key="12">
    <source>
        <dbReference type="EMBL" id="KAG7297790.1"/>
    </source>
</evidence>
<comment type="caution">
    <text evidence="12">The sequence shown here is derived from an EMBL/GenBank/DDBJ whole genome shotgun (WGS) entry which is preliminary data.</text>
</comment>
<keyword evidence="6" id="KW-0963">Cytoplasm</keyword>
<organism evidence="12 13">
    <name type="scientific">Plutella xylostella</name>
    <name type="common">Diamondback moth</name>
    <name type="synonym">Plutella maculipennis</name>
    <dbReference type="NCBI Taxonomy" id="51655"/>
    <lineage>
        <taxon>Eukaryota</taxon>
        <taxon>Metazoa</taxon>
        <taxon>Ecdysozoa</taxon>
        <taxon>Arthropoda</taxon>
        <taxon>Hexapoda</taxon>
        <taxon>Insecta</taxon>
        <taxon>Pterygota</taxon>
        <taxon>Neoptera</taxon>
        <taxon>Endopterygota</taxon>
        <taxon>Lepidoptera</taxon>
        <taxon>Glossata</taxon>
        <taxon>Ditrysia</taxon>
        <taxon>Yponomeutoidea</taxon>
        <taxon>Plutellidae</taxon>
        <taxon>Plutella</taxon>
    </lineage>
</organism>
<evidence type="ECO:0000256" key="10">
    <source>
        <dbReference type="ARBA" id="ARBA00044906"/>
    </source>
</evidence>
<dbReference type="InterPro" id="IPR002220">
    <property type="entry name" value="DapA-like"/>
</dbReference>
<dbReference type="EC" id="4.1.3.3" evidence="5"/>
<gene>
    <name evidence="12" type="ORF">JYU34_018532</name>
</gene>
<dbReference type="SUPFAM" id="SSF51569">
    <property type="entry name" value="Aldolase"/>
    <property type="match status" value="1"/>
</dbReference>
<sequence>MVSFKLSGVVPPVFTPLNDDQTINFEVIPGYAQFLAKAGIKGVLVGGTTGENMTRTVADRKRVIDAWVAAGKATGLHIMVQVGGAPLMDVVELARYSASAGVDSLLTLPELYFKPTNVAELVDYVGLVAAAAPTLPVLYYHIPRMNGVPVNMPAFVTEATKRIPNFRGLKFTSNDLAEAKETLKRLTGDQQIFLGADSLQAPAALLGIKSAIGTFYNIAPQLPQQIYKAMEAGDVATAKAVQEKLSLAVEAISVEGSWVPVMKAAMELVTGLKMGPPSLPLRPISAEARKRIQERLTKQGFCAK</sequence>
<dbReference type="PRINTS" id="PR00146">
    <property type="entry name" value="DHPICSNTHASE"/>
</dbReference>
<evidence type="ECO:0000256" key="3">
    <source>
        <dbReference type="ARBA" id="ARBA00006324"/>
    </source>
</evidence>
<keyword evidence="8" id="KW-0704">Schiff base</keyword>
<comment type="pathway">
    <text evidence="2">Amino-sugar metabolism; N-acetylneuraminate degradation.</text>
</comment>
<evidence type="ECO:0000313" key="13">
    <source>
        <dbReference type="Proteomes" id="UP000823941"/>
    </source>
</evidence>
<comment type="similarity">
    <text evidence="3">Belongs to the DapA family. NanA subfamily.</text>
</comment>
<dbReference type="SMART" id="SM01130">
    <property type="entry name" value="DHDPS"/>
    <property type="match status" value="1"/>
</dbReference>
<accession>A0ABQ7PXT1</accession>
<evidence type="ECO:0000256" key="2">
    <source>
        <dbReference type="ARBA" id="ARBA00004878"/>
    </source>
</evidence>
<comment type="catalytic activity">
    <reaction evidence="10">
        <text>aceneuramate = aldehydo-N-acetyl-D-mannosamine + pyruvate</text>
        <dbReference type="Rhea" id="RHEA:23296"/>
        <dbReference type="ChEBI" id="CHEBI:15361"/>
        <dbReference type="ChEBI" id="CHEBI:17122"/>
        <dbReference type="ChEBI" id="CHEBI:173083"/>
        <dbReference type="EC" id="4.1.3.3"/>
    </reaction>
</comment>
<proteinExistence type="inferred from homology"/>
<evidence type="ECO:0000256" key="1">
    <source>
        <dbReference type="ARBA" id="ARBA00004496"/>
    </source>
</evidence>
<dbReference type="PIRSF" id="PIRSF001365">
    <property type="entry name" value="DHDPS"/>
    <property type="match status" value="1"/>
</dbReference>
<name>A0ABQ7PXT1_PLUXY</name>
<dbReference type="Proteomes" id="UP000823941">
    <property type="component" value="Chromosome 25"/>
</dbReference>
<evidence type="ECO:0000256" key="11">
    <source>
        <dbReference type="PIRNR" id="PIRNR001365"/>
    </source>
</evidence>
<keyword evidence="7 11" id="KW-0456">Lyase</keyword>
<evidence type="ECO:0000256" key="5">
    <source>
        <dbReference type="ARBA" id="ARBA00012911"/>
    </source>
</evidence>
<dbReference type="InterPro" id="IPR013785">
    <property type="entry name" value="Aldolase_TIM"/>
</dbReference>
<evidence type="ECO:0000256" key="4">
    <source>
        <dbReference type="ARBA" id="ARBA00011881"/>
    </source>
</evidence>
<dbReference type="PANTHER" id="PTHR12128">
    <property type="entry name" value="DIHYDRODIPICOLINATE SYNTHASE"/>
    <property type="match status" value="1"/>
</dbReference>
<evidence type="ECO:0000256" key="6">
    <source>
        <dbReference type="ARBA" id="ARBA00022490"/>
    </source>
</evidence>
<keyword evidence="13" id="KW-1185">Reference proteome</keyword>
<evidence type="ECO:0000256" key="9">
    <source>
        <dbReference type="ARBA" id="ARBA00023277"/>
    </source>
</evidence>
<comment type="subcellular location">
    <subcellularLocation>
        <location evidence="1">Cytoplasm</location>
    </subcellularLocation>
</comment>
<comment type="subunit">
    <text evidence="4">Homotetramer.</text>
</comment>
<protein>
    <recommendedName>
        <fullName evidence="5">N-acetylneuraminate lyase</fullName>
        <ecNumber evidence="5">4.1.3.3</ecNumber>
    </recommendedName>
</protein>
<evidence type="ECO:0000256" key="7">
    <source>
        <dbReference type="ARBA" id="ARBA00023239"/>
    </source>
</evidence>
<dbReference type="EMBL" id="JAHIBW010000025">
    <property type="protein sequence ID" value="KAG7297790.1"/>
    <property type="molecule type" value="Genomic_DNA"/>
</dbReference>
<dbReference type="Gene3D" id="3.20.20.70">
    <property type="entry name" value="Aldolase class I"/>
    <property type="match status" value="1"/>
</dbReference>
<reference evidence="12 13" key="1">
    <citation type="submission" date="2021-06" db="EMBL/GenBank/DDBJ databases">
        <title>A haploid diamondback moth (Plutella xylostella L.) genome assembly resolves 31 chromosomes and identifies a diamide resistance mutation.</title>
        <authorList>
            <person name="Ward C.M."/>
            <person name="Perry K.D."/>
            <person name="Baker G."/>
            <person name="Powis K."/>
            <person name="Heckel D.G."/>
            <person name="Baxter S.W."/>
        </authorList>
    </citation>
    <scope>NUCLEOTIDE SEQUENCE [LARGE SCALE GENOMIC DNA]</scope>
    <source>
        <strain evidence="12 13">LV</strain>
        <tissue evidence="12">Single pupa</tissue>
    </source>
</reference>